<dbReference type="InterPro" id="IPR017900">
    <property type="entry name" value="4Fe4S_Fe_S_CS"/>
</dbReference>
<dbReference type="CDD" id="cd10550">
    <property type="entry name" value="DMSOR_beta_like"/>
    <property type="match status" value="1"/>
</dbReference>
<feature type="domain" description="4Fe-4S ferredoxin-type" evidence="7">
    <location>
        <begin position="78"/>
        <end position="107"/>
    </location>
</feature>
<keyword evidence="5" id="KW-0408">Iron</keyword>
<dbReference type="Pfam" id="PF00037">
    <property type="entry name" value="Fer4"/>
    <property type="match status" value="1"/>
</dbReference>
<evidence type="ECO:0000313" key="8">
    <source>
        <dbReference type="EMBL" id="HGU32983.1"/>
    </source>
</evidence>
<feature type="domain" description="4Fe-4S ferredoxin-type" evidence="7">
    <location>
        <begin position="45"/>
        <end position="76"/>
    </location>
</feature>
<dbReference type="GO" id="GO:0046872">
    <property type="term" value="F:metal ion binding"/>
    <property type="evidence" value="ECO:0007669"/>
    <property type="project" value="UniProtKB-KW"/>
</dbReference>
<reference evidence="8" key="1">
    <citation type="journal article" date="2020" name="mSystems">
        <title>Genome- and Community-Level Interaction Insights into Carbon Utilization and Element Cycling Functions of Hydrothermarchaeota in Hydrothermal Sediment.</title>
        <authorList>
            <person name="Zhou Z."/>
            <person name="Liu Y."/>
            <person name="Xu W."/>
            <person name="Pan J."/>
            <person name="Luo Z.H."/>
            <person name="Li M."/>
        </authorList>
    </citation>
    <scope>NUCLEOTIDE SEQUENCE [LARGE SCALE GENOMIC DNA]</scope>
    <source>
        <strain evidence="8">SpSt-477</strain>
    </source>
</reference>
<name>A0A7C4MN80_9BACT</name>
<dbReference type="Gene3D" id="3.30.70.20">
    <property type="match status" value="2"/>
</dbReference>
<keyword evidence="6" id="KW-0411">Iron-sulfur</keyword>
<evidence type="ECO:0000256" key="1">
    <source>
        <dbReference type="ARBA" id="ARBA00022448"/>
    </source>
</evidence>
<evidence type="ECO:0000256" key="4">
    <source>
        <dbReference type="ARBA" id="ARBA00022982"/>
    </source>
</evidence>
<dbReference type="PANTHER" id="PTHR42859:SF10">
    <property type="entry name" value="DIMETHYLSULFOXIDE REDUCTASE CHAIN B"/>
    <property type="match status" value="1"/>
</dbReference>
<keyword evidence="3" id="KW-0479">Metal-binding</keyword>
<evidence type="ECO:0000256" key="6">
    <source>
        <dbReference type="ARBA" id="ARBA00023014"/>
    </source>
</evidence>
<dbReference type="EMBL" id="DSUH01000212">
    <property type="protein sequence ID" value="HGU32983.1"/>
    <property type="molecule type" value="Genomic_DNA"/>
</dbReference>
<dbReference type="Pfam" id="PF13247">
    <property type="entry name" value="Fer4_11"/>
    <property type="match status" value="1"/>
</dbReference>
<protein>
    <submittedName>
        <fullName evidence="8">4Fe-4S dicluster domain-containing protein</fullName>
    </submittedName>
</protein>
<gene>
    <name evidence="8" type="ORF">ENS29_09020</name>
</gene>
<proteinExistence type="predicted"/>
<dbReference type="InterPro" id="IPR050294">
    <property type="entry name" value="RnfB_subfamily"/>
</dbReference>
<dbReference type="PROSITE" id="PS51379">
    <property type="entry name" value="4FE4S_FER_2"/>
    <property type="match status" value="3"/>
</dbReference>
<comment type="caution">
    <text evidence="8">The sequence shown here is derived from an EMBL/GenBank/DDBJ whole genome shotgun (WGS) entry which is preliminary data.</text>
</comment>
<dbReference type="PROSITE" id="PS00198">
    <property type="entry name" value="4FE4S_FER_1"/>
    <property type="match status" value="1"/>
</dbReference>
<dbReference type="InterPro" id="IPR017896">
    <property type="entry name" value="4Fe4S_Fe-S-bd"/>
</dbReference>
<keyword evidence="1" id="KW-0813">Transport</keyword>
<feature type="domain" description="4Fe-4S ferredoxin-type" evidence="7">
    <location>
        <begin position="4"/>
        <end position="33"/>
    </location>
</feature>
<evidence type="ECO:0000259" key="7">
    <source>
        <dbReference type="PROSITE" id="PS51379"/>
    </source>
</evidence>
<evidence type="ECO:0000256" key="5">
    <source>
        <dbReference type="ARBA" id="ARBA00023004"/>
    </source>
</evidence>
<dbReference type="SUPFAM" id="SSF54862">
    <property type="entry name" value="4Fe-4S ferredoxins"/>
    <property type="match status" value="1"/>
</dbReference>
<dbReference type="GO" id="GO:0051539">
    <property type="term" value="F:4 iron, 4 sulfur cluster binding"/>
    <property type="evidence" value="ECO:0007669"/>
    <property type="project" value="UniProtKB-KW"/>
</dbReference>
<accession>A0A7C4MN80</accession>
<dbReference type="PANTHER" id="PTHR42859">
    <property type="entry name" value="OXIDOREDUCTASE"/>
    <property type="match status" value="1"/>
</dbReference>
<dbReference type="AlphaFoldDB" id="A0A7C4MN80"/>
<sequence>MSKKIYVIDPERCTGCRLCEIICSVKHVGVSNPAKSAIHIIKWDQEGFYLPMHCQHCEDAPCMAICPKKAITRDETLDRVVIDYDLCIGCKLCVSACPFGAMGYDPDRKKVFKCDLCDGDPQCVRFCDMKAVDFVEVSRHSLQRMRESSERYAEVMRKHGGG</sequence>
<keyword evidence="4" id="KW-0249">Electron transport</keyword>
<keyword evidence="2" id="KW-0004">4Fe-4S</keyword>
<evidence type="ECO:0000256" key="2">
    <source>
        <dbReference type="ARBA" id="ARBA00022485"/>
    </source>
</evidence>
<organism evidence="8">
    <name type="scientific">Desulfatirhabdium butyrativorans</name>
    <dbReference type="NCBI Taxonomy" id="340467"/>
    <lineage>
        <taxon>Bacteria</taxon>
        <taxon>Pseudomonadati</taxon>
        <taxon>Thermodesulfobacteriota</taxon>
        <taxon>Desulfobacteria</taxon>
        <taxon>Desulfobacterales</taxon>
        <taxon>Desulfatirhabdiaceae</taxon>
        <taxon>Desulfatirhabdium</taxon>
    </lineage>
</organism>
<evidence type="ECO:0000256" key="3">
    <source>
        <dbReference type="ARBA" id="ARBA00022723"/>
    </source>
</evidence>